<organism evidence="1 2">
    <name type="scientific">Thalassorhabdus alkalitolerans</name>
    <dbReference type="NCBI Taxonomy" id="2282697"/>
    <lineage>
        <taxon>Bacteria</taxon>
        <taxon>Bacillati</taxon>
        <taxon>Bacillota</taxon>
        <taxon>Bacilli</taxon>
        <taxon>Bacillales</taxon>
        <taxon>Bacillaceae</taxon>
        <taxon>Thalassorhabdus</taxon>
    </lineage>
</organism>
<proteinExistence type="predicted"/>
<dbReference type="RefSeq" id="WP_054635180.1">
    <property type="nucleotide sequence ID" value="NZ_JBHSOZ010000003.1"/>
</dbReference>
<protein>
    <submittedName>
        <fullName evidence="1">Uncharacterized protein</fullName>
    </submittedName>
</protein>
<comment type="caution">
    <text evidence="1">The sequence shown here is derived from an EMBL/GenBank/DDBJ whole genome shotgun (WGS) entry which is preliminary data.</text>
</comment>
<gene>
    <name evidence="1" type="ORF">ACFPU1_06185</name>
</gene>
<evidence type="ECO:0000313" key="2">
    <source>
        <dbReference type="Proteomes" id="UP001596142"/>
    </source>
</evidence>
<dbReference type="Proteomes" id="UP001596142">
    <property type="component" value="Unassembled WGS sequence"/>
</dbReference>
<evidence type="ECO:0000313" key="1">
    <source>
        <dbReference type="EMBL" id="MFC5712363.1"/>
    </source>
</evidence>
<sequence length="155" mass="17605">MGYSVDGFADIHTILSNERKVGGAIEAKRIRLRTGEEFTNPVITNIDFSGSTFYSVSFVTDQGESYVVNVQDISMMQSLTHCRVHEMKNTYYKPIKTEQRIRYLKKLCEINEGSYTKIFREEAAALIKDIGKEALRSTPIAAHIDYTENNVIQIA</sequence>
<name>A0ABW0YPE6_9BACI</name>
<reference evidence="2" key="1">
    <citation type="journal article" date="2019" name="Int. J. Syst. Evol. Microbiol.">
        <title>The Global Catalogue of Microorganisms (GCM) 10K type strain sequencing project: providing services to taxonomists for standard genome sequencing and annotation.</title>
        <authorList>
            <consortium name="The Broad Institute Genomics Platform"/>
            <consortium name="The Broad Institute Genome Sequencing Center for Infectious Disease"/>
            <person name="Wu L."/>
            <person name="Ma J."/>
        </authorList>
    </citation>
    <scope>NUCLEOTIDE SEQUENCE [LARGE SCALE GENOMIC DNA]</scope>
    <source>
        <strain evidence="2">CECT 7184</strain>
    </source>
</reference>
<keyword evidence="2" id="KW-1185">Reference proteome</keyword>
<dbReference type="EMBL" id="JBHSOZ010000003">
    <property type="protein sequence ID" value="MFC5712363.1"/>
    <property type="molecule type" value="Genomic_DNA"/>
</dbReference>
<accession>A0ABW0YPE6</accession>